<dbReference type="GO" id="GO:0006635">
    <property type="term" value="P:fatty acid beta-oxidation"/>
    <property type="evidence" value="ECO:0007669"/>
    <property type="project" value="TreeGrafter"/>
</dbReference>
<protein>
    <submittedName>
        <fullName evidence="3">Enoyl-CoA hydratase/isomerase family protein</fullName>
    </submittedName>
</protein>
<comment type="caution">
    <text evidence="3">The sequence shown here is derived from an EMBL/GenBank/DDBJ whole genome shotgun (WGS) entry which is preliminary data.</text>
</comment>
<dbReference type="InterPro" id="IPR001753">
    <property type="entry name" value="Enoyl-CoA_hydra/iso"/>
</dbReference>
<dbReference type="PROSITE" id="PS00166">
    <property type="entry name" value="ENOYL_COA_HYDRATASE"/>
    <property type="match status" value="1"/>
</dbReference>
<keyword evidence="4" id="KW-1185">Reference proteome</keyword>
<dbReference type="AlphaFoldDB" id="A0AAW9Q9D9"/>
<dbReference type="InterPro" id="IPR018376">
    <property type="entry name" value="Enoyl-CoA_hyd/isom_CS"/>
</dbReference>
<evidence type="ECO:0000256" key="1">
    <source>
        <dbReference type="ARBA" id="ARBA00005254"/>
    </source>
</evidence>
<proteinExistence type="inferred from homology"/>
<dbReference type="CDD" id="cd06558">
    <property type="entry name" value="crotonase-like"/>
    <property type="match status" value="1"/>
</dbReference>
<dbReference type="PANTHER" id="PTHR11941:SF54">
    <property type="entry name" value="ENOYL-COA HYDRATASE, MITOCHONDRIAL"/>
    <property type="match status" value="1"/>
</dbReference>
<dbReference type="InterPro" id="IPR029045">
    <property type="entry name" value="ClpP/crotonase-like_dom_sf"/>
</dbReference>
<dbReference type="Gene3D" id="3.90.226.10">
    <property type="entry name" value="2-enoyl-CoA Hydratase, Chain A, domain 1"/>
    <property type="match status" value="1"/>
</dbReference>
<comment type="similarity">
    <text evidence="1 2">Belongs to the enoyl-CoA hydratase/isomerase family.</text>
</comment>
<sequence>MNIEQPSVTVEMQQHTAIVRLNRPAAMNAVDAVLRADLTRTLQALDADDEVQAIVLTGAGERAFCAGQDLDESATIDTATLAGWLNRQHAMYQAVRDVMKPLVAAINGTAVGAGFQMALMCDLRVAHARLKMGQPEVKAGLASVVGSYLMSLQIGHSLNQQLSLTGELIDGERAWQLGLVNDLVAPADVLPRAIERARALAALPGAALRTTKQRFRERTQAGFEEACSAGIRYQLECYATGEPQRVMQAFIARRQAT</sequence>
<evidence type="ECO:0000313" key="3">
    <source>
        <dbReference type="EMBL" id="MEF7616603.1"/>
    </source>
</evidence>
<dbReference type="GO" id="GO:0003824">
    <property type="term" value="F:catalytic activity"/>
    <property type="evidence" value="ECO:0007669"/>
    <property type="project" value="InterPro"/>
</dbReference>
<evidence type="ECO:0000313" key="4">
    <source>
        <dbReference type="Proteomes" id="UP001336250"/>
    </source>
</evidence>
<accession>A0AAW9Q9D9</accession>
<evidence type="ECO:0000256" key="2">
    <source>
        <dbReference type="RuleBase" id="RU003707"/>
    </source>
</evidence>
<organism evidence="3 4">
    <name type="scientific">Aquincola agrisoli</name>
    <dbReference type="NCBI Taxonomy" id="3119538"/>
    <lineage>
        <taxon>Bacteria</taxon>
        <taxon>Pseudomonadati</taxon>
        <taxon>Pseudomonadota</taxon>
        <taxon>Betaproteobacteria</taxon>
        <taxon>Burkholderiales</taxon>
        <taxon>Sphaerotilaceae</taxon>
        <taxon>Aquincola</taxon>
    </lineage>
</organism>
<gene>
    <name evidence="3" type="ORF">V4F39_22005</name>
</gene>
<dbReference type="SUPFAM" id="SSF52096">
    <property type="entry name" value="ClpP/crotonase"/>
    <property type="match status" value="1"/>
</dbReference>
<reference evidence="3 4" key="1">
    <citation type="submission" date="2024-02" db="EMBL/GenBank/DDBJ databases">
        <title>Genome sequence of Aquincola sp. MAHUQ-54.</title>
        <authorList>
            <person name="Huq M.A."/>
        </authorList>
    </citation>
    <scope>NUCLEOTIDE SEQUENCE [LARGE SCALE GENOMIC DNA]</scope>
    <source>
        <strain evidence="3 4">MAHUQ-54</strain>
    </source>
</reference>
<dbReference type="EMBL" id="JAZIBG010000048">
    <property type="protein sequence ID" value="MEF7616603.1"/>
    <property type="molecule type" value="Genomic_DNA"/>
</dbReference>
<name>A0AAW9Q9D9_9BURK</name>
<dbReference type="Proteomes" id="UP001336250">
    <property type="component" value="Unassembled WGS sequence"/>
</dbReference>
<dbReference type="Pfam" id="PF00378">
    <property type="entry name" value="ECH_1"/>
    <property type="match status" value="1"/>
</dbReference>
<dbReference type="PANTHER" id="PTHR11941">
    <property type="entry name" value="ENOYL-COA HYDRATASE-RELATED"/>
    <property type="match status" value="1"/>
</dbReference>
<dbReference type="RefSeq" id="WP_332292142.1">
    <property type="nucleotide sequence ID" value="NZ_JAZIBG010000048.1"/>
</dbReference>